<keyword evidence="6" id="KW-1185">Reference proteome</keyword>
<keyword evidence="3" id="KW-0804">Transcription</keyword>
<organism evidence="5 6">
    <name type="scientific">Stieleria maiorica</name>
    <dbReference type="NCBI Taxonomy" id="2795974"/>
    <lineage>
        <taxon>Bacteria</taxon>
        <taxon>Pseudomonadati</taxon>
        <taxon>Planctomycetota</taxon>
        <taxon>Planctomycetia</taxon>
        <taxon>Pirellulales</taxon>
        <taxon>Pirellulaceae</taxon>
        <taxon>Stieleria</taxon>
    </lineage>
</organism>
<dbReference type="AlphaFoldDB" id="A0A5B9MHU1"/>
<accession>A0A5B9MHU1</accession>
<dbReference type="GO" id="GO:0003700">
    <property type="term" value="F:DNA-binding transcription factor activity"/>
    <property type="evidence" value="ECO:0007669"/>
    <property type="project" value="InterPro"/>
</dbReference>
<dbReference type="GO" id="GO:0043565">
    <property type="term" value="F:sequence-specific DNA binding"/>
    <property type="evidence" value="ECO:0007669"/>
    <property type="project" value="InterPro"/>
</dbReference>
<gene>
    <name evidence="5" type="primary">melR_2</name>
    <name evidence="5" type="ORF">Mal15_45340</name>
</gene>
<name>A0A5B9MHU1_9BACT</name>
<dbReference type="InterPro" id="IPR009057">
    <property type="entry name" value="Homeodomain-like_sf"/>
</dbReference>
<protein>
    <submittedName>
        <fullName evidence="5">Melibiose operon regulatory protein</fullName>
    </submittedName>
</protein>
<keyword evidence="1" id="KW-0805">Transcription regulation</keyword>
<evidence type="ECO:0000313" key="5">
    <source>
        <dbReference type="EMBL" id="QEG00464.1"/>
    </source>
</evidence>
<dbReference type="Proteomes" id="UP000321353">
    <property type="component" value="Chromosome"/>
</dbReference>
<feature type="domain" description="HTH araC/xylS-type" evidence="4">
    <location>
        <begin position="1"/>
        <end position="59"/>
    </location>
</feature>
<dbReference type="Pfam" id="PF12833">
    <property type="entry name" value="HTH_18"/>
    <property type="match status" value="1"/>
</dbReference>
<dbReference type="EMBL" id="CP036264">
    <property type="protein sequence ID" value="QEG00464.1"/>
    <property type="molecule type" value="Genomic_DNA"/>
</dbReference>
<evidence type="ECO:0000313" key="6">
    <source>
        <dbReference type="Proteomes" id="UP000321353"/>
    </source>
</evidence>
<dbReference type="InterPro" id="IPR018062">
    <property type="entry name" value="HTH_AraC-typ_CS"/>
</dbReference>
<dbReference type="InterPro" id="IPR020449">
    <property type="entry name" value="Tscrpt_reg_AraC-type_HTH"/>
</dbReference>
<dbReference type="Gene3D" id="1.10.10.60">
    <property type="entry name" value="Homeodomain-like"/>
    <property type="match status" value="1"/>
</dbReference>
<dbReference type="KEGG" id="smam:Mal15_45340"/>
<dbReference type="SMART" id="SM00342">
    <property type="entry name" value="HTH_ARAC"/>
    <property type="match status" value="1"/>
</dbReference>
<proteinExistence type="predicted"/>
<evidence type="ECO:0000256" key="2">
    <source>
        <dbReference type="ARBA" id="ARBA00023125"/>
    </source>
</evidence>
<dbReference type="PANTHER" id="PTHR43280:SF27">
    <property type="entry name" value="TRANSCRIPTIONAL REGULATOR MTLR"/>
    <property type="match status" value="1"/>
</dbReference>
<evidence type="ECO:0000256" key="3">
    <source>
        <dbReference type="ARBA" id="ARBA00023163"/>
    </source>
</evidence>
<sequence length="67" mass="7606">MTLNTLITRHRVAETQRLLVTSDEQILNIALESGFDSLSRFNRAFKDVTGTKPRSFRKSCRVPITAP</sequence>
<dbReference type="PRINTS" id="PR00032">
    <property type="entry name" value="HTHARAC"/>
</dbReference>
<reference evidence="5 6" key="1">
    <citation type="submission" date="2019-02" db="EMBL/GenBank/DDBJ databases">
        <title>Planctomycetal bacteria perform biofilm scaping via a novel small molecule.</title>
        <authorList>
            <person name="Jeske O."/>
            <person name="Boedeker C."/>
            <person name="Wiegand S."/>
            <person name="Breitling P."/>
            <person name="Kallscheuer N."/>
            <person name="Jogler M."/>
            <person name="Rohde M."/>
            <person name="Petersen J."/>
            <person name="Medema M.H."/>
            <person name="Surup F."/>
            <person name="Jogler C."/>
        </authorList>
    </citation>
    <scope>NUCLEOTIDE SEQUENCE [LARGE SCALE GENOMIC DNA]</scope>
    <source>
        <strain evidence="5 6">Mal15</strain>
    </source>
</reference>
<evidence type="ECO:0000259" key="4">
    <source>
        <dbReference type="PROSITE" id="PS01124"/>
    </source>
</evidence>
<dbReference type="SUPFAM" id="SSF46689">
    <property type="entry name" value="Homeodomain-like"/>
    <property type="match status" value="1"/>
</dbReference>
<evidence type="ECO:0000256" key="1">
    <source>
        <dbReference type="ARBA" id="ARBA00023015"/>
    </source>
</evidence>
<dbReference type="PROSITE" id="PS01124">
    <property type="entry name" value="HTH_ARAC_FAMILY_2"/>
    <property type="match status" value="1"/>
</dbReference>
<dbReference type="PROSITE" id="PS00041">
    <property type="entry name" value="HTH_ARAC_FAMILY_1"/>
    <property type="match status" value="1"/>
</dbReference>
<keyword evidence="2" id="KW-0238">DNA-binding</keyword>
<dbReference type="PANTHER" id="PTHR43280">
    <property type="entry name" value="ARAC-FAMILY TRANSCRIPTIONAL REGULATOR"/>
    <property type="match status" value="1"/>
</dbReference>
<dbReference type="InterPro" id="IPR018060">
    <property type="entry name" value="HTH_AraC"/>
</dbReference>